<keyword evidence="4" id="KW-0547">Nucleotide-binding</keyword>
<evidence type="ECO:0000313" key="14">
    <source>
        <dbReference type="Proteomes" id="UP000199032"/>
    </source>
</evidence>
<keyword evidence="10" id="KW-0472">Membrane</keyword>
<feature type="transmembrane region" description="Helical" evidence="10">
    <location>
        <begin position="50"/>
        <end position="73"/>
    </location>
</feature>
<organism evidence="13 14">
    <name type="scientific">Candidatus Nitrospira nitrosa</name>
    <dbReference type="NCBI Taxonomy" id="1742972"/>
    <lineage>
        <taxon>Bacteria</taxon>
        <taxon>Pseudomonadati</taxon>
        <taxon>Nitrospirota</taxon>
        <taxon>Nitrospiria</taxon>
        <taxon>Nitrospirales</taxon>
        <taxon>Nitrospiraceae</taxon>
        <taxon>Nitrospira</taxon>
    </lineage>
</organism>
<name>A0A0S4L4I5_9BACT</name>
<sequence>MGTRSTQSHSPQAPDRLYRMLTDSGSRYLVLQGLVTIILSYELLFGADPILSRVTTNSLVLGLWLGAIALVMLPRTVFDAAWFGSVLVTLDTILVTAAIYLSGNARSDLYITYFVLMLLAASVRRLSHLFGLSLLLSAGYSVVLYEGILNTGAPVTGQLLGIPVLVVMAVFYGVALENTEVVRQEKDSLQKDVEGLKKTEEGLVAAKTELEARIAALKSDLTKAKMDLREGQLTRQGLERQLQETQKLEAVGRVAARIAVEFGSLFSAVGKQTGVMLAHLQQHDPLRGTVDELFKVGEQAATLTAQLIALNLEKGSDRNKVSVNAVLGDVRSMIADLLPEQIELKVMLDPQVSHIEVDREGLETILFQLVVNARDAMPNGGRLTIEVKTIETPVKSAKTTQIGAAASQIEIAISDTGTGMNLDTQAHMFEPLFSTKEMNIGLGLTAVFRIVKQHGGRLSVESRPGQGTVVRLSFPAASVPEGQEESLPKSMLARGGETVLLVEEDEIERKLAKSVLQRHRYHVLEAASPVEALMLTQQYQGIVHLTVSPLVMPEIGGRELARRLLDLQPTMKALFLSSYDDETIRQHRINQRFVLQQPYRQTGLIGKVREMLDAA</sequence>
<dbReference type="GO" id="GO:0005524">
    <property type="term" value="F:ATP binding"/>
    <property type="evidence" value="ECO:0007669"/>
    <property type="project" value="UniProtKB-KW"/>
</dbReference>
<dbReference type="Gene3D" id="3.40.50.2300">
    <property type="match status" value="1"/>
</dbReference>
<evidence type="ECO:0000256" key="1">
    <source>
        <dbReference type="ARBA" id="ARBA00000085"/>
    </source>
</evidence>
<dbReference type="GO" id="GO:0000160">
    <property type="term" value="P:phosphorelay signal transduction system"/>
    <property type="evidence" value="ECO:0007669"/>
    <property type="project" value="UniProtKB-KW"/>
</dbReference>
<dbReference type="Proteomes" id="UP000199032">
    <property type="component" value="Unassembled WGS sequence"/>
</dbReference>
<keyword evidence="10" id="KW-0812">Transmembrane</keyword>
<evidence type="ECO:0000256" key="5">
    <source>
        <dbReference type="ARBA" id="ARBA00022777"/>
    </source>
</evidence>
<protein>
    <recommendedName>
        <fullName evidence="2">histidine kinase</fullName>
        <ecNumber evidence="2">2.7.13.3</ecNumber>
    </recommendedName>
</protein>
<dbReference type="SMART" id="SM00448">
    <property type="entry name" value="REC"/>
    <property type="match status" value="1"/>
</dbReference>
<evidence type="ECO:0000256" key="8">
    <source>
        <dbReference type="PROSITE-ProRule" id="PRU00169"/>
    </source>
</evidence>
<dbReference type="OrthoDB" id="9768808at2"/>
<accession>A0A0S4L4I5</accession>
<feature type="coiled-coil region" evidence="9">
    <location>
        <begin position="179"/>
        <end position="248"/>
    </location>
</feature>
<dbReference type="GO" id="GO:0004673">
    <property type="term" value="F:protein histidine kinase activity"/>
    <property type="evidence" value="ECO:0007669"/>
    <property type="project" value="UniProtKB-EC"/>
</dbReference>
<evidence type="ECO:0000256" key="7">
    <source>
        <dbReference type="ARBA" id="ARBA00023012"/>
    </source>
</evidence>
<dbReference type="PRINTS" id="PR00344">
    <property type="entry name" value="BCTRLSENSOR"/>
</dbReference>
<evidence type="ECO:0000313" key="13">
    <source>
        <dbReference type="EMBL" id="CUS32405.1"/>
    </source>
</evidence>
<dbReference type="EC" id="2.7.13.3" evidence="2"/>
<dbReference type="InterPro" id="IPR011006">
    <property type="entry name" value="CheY-like_superfamily"/>
</dbReference>
<evidence type="ECO:0000256" key="9">
    <source>
        <dbReference type="SAM" id="Coils"/>
    </source>
</evidence>
<proteinExistence type="predicted"/>
<gene>
    <name evidence="13" type="ORF">COMA1_10614</name>
</gene>
<dbReference type="InterPro" id="IPR004358">
    <property type="entry name" value="Sig_transdc_His_kin-like_C"/>
</dbReference>
<keyword evidence="3 13" id="KW-0808">Transferase</keyword>
<dbReference type="Pfam" id="PF02518">
    <property type="entry name" value="HATPase_c"/>
    <property type="match status" value="1"/>
</dbReference>
<evidence type="ECO:0000259" key="12">
    <source>
        <dbReference type="PROSITE" id="PS50110"/>
    </source>
</evidence>
<keyword evidence="6" id="KW-0067">ATP-binding</keyword>
<feature type="transmembrane region" description="Helical" evidence="10">
    <location>
        <begin position="26"/>
        <end position="44"/>
    </location>
</feature>
<dbReference type="PROSITE" id="PS50109">
    <property type="entry name" value="HIS_KIN"/>
    <property type="match status" value="1"/>
</dbReference>
<dbReference type="RefSeq" id="WP_090743511.1">
    <property type="nucleotide sequence ID" value="NZ_CZQA01000001.1"/>
</dbReference>
<reference evidence="13 14" key="1">
    <citation type="submission" date="2015-10" db="EMBL/GenBank/DDBJ databases">
        <authorList>
            <person name="Gilbert D.G."/>
        </authorList>
    </citation>
    <scope>NUCLEOTIDE SEQUENCE [LARGE SCALE GENOMIC DNA]</scope>
    <source>
        <strain evidence="13">COMA1</strain>
    </source>
</reference>
<keyword evidence="14" id="KW-1185">Reference proteome</keyword>
<dbReference type="EMBL" id="CZQA01000001">
    <property type="protein sequence ID" value="CUS32405.1"/>
    <property type="molecule type" value="Genomic_DNA"/>
</dbReference>
<evidence type="ECO:0000256" key="2">
    <source>
        <dbReference type="ARBA" id="ARBA00012438"/>
    </source>
</evidence>
<evidence type="ECO:0000256" key="10">
    <source>
        <dbReference type="SAM" id="Phobius"/>
    </source>
</evidence>
<dbReference type="InterPro" id="IPR003594">
    <property type="entry name" value="HATPase_dom"/>
</dbReference>
<dbReference type="Pfam" id="PF00072">
    <property type="entry name" value="Response_reg"/>
    <property type="match status" value="1"/>
</dbReference>
<dbReference type="InterPro" id="IPR036890">
    <property type="entry name" value="HATPase_C_sf"/>
</dbReference>
<feature type="transmembrane region" description="Helical" evidence="10">
    <location>
        <begin position="155"/>
        <end position="176"/>
    </location>
</feature>
<dbReference type="SMART" id="SM00387">
    <property type="entry name" value="HATPase_c"/>
    <property type="match status" value="1"/>
</dbReference>
<dbReference type="PANTHER" id="PTHR43065">
    <property type="entry name" value="SENSOR HISTIDINE KINASE"/>
    <property type="match status" value="1"/>
</dbReference>
<feature type="domain" description="Histidine kinase" evidence="11">
    <location>
        <begin position="257"/>
        <end position="478"/>
    </location>
</feature>
<dbReference type="AlphaFoldDB" id="A0A0S4L4I5"/>
<comment type="catalytic activity">
    <reaction evidence="1">
        <text>ATP + protein L-histidine = ADP + protein N-phospho-L-histidine.</text>
        <dbReference type="EC" id="2.7.13.3"/>
    </reaction>
</comment>
<dbReference type="STRING" id="1742972.COMA1_10614"/>
<feature type="transmembrane region" description="Helical" evidence="10">
    <location>
        <begin position="130"/>
        <end position="149"/>
    </location>
</feature>
<evidence type="ECO:0000256" key="4">
    <source>
        <dbReference type="ARBA" id="ARBA00022741"/>
    </source>
</evidence>
<evidence type="ECO:0000256" key="6">
    <source>
        <dbReference type="ARBA" id="ARBA00022840"/>
    </source>
</evidence>
<feature type="transmembrane region" description="Helical" evidence="10">
    <location>
        <begin position="80"/>
        <end position="101"/>
    </location>
</feature>
<evidence type="ECO:0000256" key="3">
    <source>
        <dbReference type="ARBA" id="ARBA00022679"/>
    </source>
</evidence>
<keyword evidence="7" id="KW-0902">Two-component regulatory system</keyword>
<keyword evidence="10" id="KW-1133">Transmembrane helix</keyword>
<keyword evidence="9" id="KW-0175">Coiled coil</keyword>
<keyword evidence="5 13" id="KW-0418">Kinase</keyword>
<dbReference type="PROSITE" id="PS50110">
    <property type="entry name" value="RESPONSE_REGULATORY"/>
    <property type="match status" value="1"/>
</dbReference>
<dbReference type="SUPFAM" id="SSF55874">
    <property type="entry name" value="ATPase domain of HSP90 chaperone/DNA topoisomerase II/histidine kinase"/>
    <property type="match status" value="1"/>
</dbReference>
<feature type="domain" description="Response regulatory" evidence="12">
    <location>
        <begin position="498"/>
        <end position="612"/>
    </location>
</feature>
<evidence type="ECO:0000259" key="11">
    <source>
        <dbReference type="PROSITE" id="PS50109"/>
    </source>
</evidence>
<dbReference type="InterPro" id="IPR005467">
    <property type="entry name" value="His_kinase_dom"/>
</dbReference>
<comment type="caution">
    <text evidence="8">Lacks conserved residue(s) required for the propagation of feature annotation.</text>
</comment>
<dbReference type="Gene3D" id="3.30.565.10">
    <property type="entry name" value="Histidine kinase-like ATPase, C-terminal domain"/>
    <property type="match status" value="1"/>
</dbReference>
<dbReference type="InterPro" id="IPR001789">
    <property type="entry name" value="Sig_transdc_resp-reg_receiver"/>
</dbReference>
<dbReference type="SUPFAM" id="SSF52172">
    <property type="entry name" value="CheY-like"/>
    <property type="match status" value="1"/>
</dbReference>
<dbReference type="PANTHER" id="PTHR43065:SF46">
    <property type="entry name" value="C4-DICARBOXYLATE TRANSPORT SENSOR PROTEIN DCTB"/>
    <property type="match status" value="1"/>
</dbReference>